<organism evidence="1 2">
    <name type="scientific">Flavobacterium rhizophilum</name>
    <dbReference type="NCBI Taxonomy" id="3163296"/>
    <lineage>
        <taxon>Bacteria</taxon>
        <taxon>Pseudomonadati</taxon>
        <taxon>Bacteroidota</taxon>
        <taxon>Flavobacteriia</taxon>
        <taxon>Flavobacteriales</taxon>
        <taxon>Flavobacteriaceae</taxon>
        <taxon>Flavobacterium</taxon>
    </lineage>
</organism>
<gene>
    <name evidence="1" type="ORF">ABS768_06810</name>
</gene>
<keyword evidence="2" id="KW-1185">Reference proteome</keyword>
<protein>
    <submittedName>
        <fullName evidence="1">DUF3987 domain-containing protein</fullName>
    </submittedName>
</protein>
<proteinExistence type="predicted"/>
<dbReference type="Proteomes" id="UP001629059">
    <property type="component" value="Unassembled WGS sequence"/>
</dbReference>
<comment type="caution">
    <text evidence="1">The sequence shown here is derived from an EMBL/GenBank/DDBJ whole genome shotgun (WGS) entry which is preliminary data.</text>
</comment>
<dbReference type="RefSeq" id="WP_408074200.1">
    <property type="nucleotide sequence ID" value="NZ_JBELQB010000004.1"/>
</dbReference>
<reference evidence="1 2" key="1">
    <citation type="submission" date="2024-06" db="EMBL/GenBank/DDBJ databases">
        <authorList>
            <person name="Kaempfer P."/>
            <person name="Viver T."/>
        </authorList>
    </citation>
    <scope>NUCLEOTIDE SEQUENCE [LARGE SCALE GENOMIC DNA]</scope>
    <source>
        <strain evidence="1 2">ST-75</strain>
    </source>
</reference>
<dbReference type="CDD" id="cd01029">
    <property type="entry name" value="TOPRIM_primases"/>
    <property type="match status" value="1"/>
</dbReference>
<dbReference type="EMBL" id="JBELQB010000004">
    <property type="protein sequence ID" value="MFL9837199.1"/>
    <property type="molecule type" value="Genomic_DNA"/>
</dbReference>
<accession>A0ABW8YB49</accession>
<name>A0ABW8YB49_9FLAO</name>
<evidence type="ECO:0000313" key="2">
    <source>
        <dbReference type="Proteomes" id="UP001629059"/>
    </source>
</evidence>
<dbReference type="InterPro" id="IPR034154">
    <property type="entry name" value="TOPRIM_DnaG/twinkle"/>
</dbReference>
<evidence type="ECO:0000313" key="1">
    <source>
        <dbReference type="EMBL" id="MFL9837199.1"/>
    </source>
</evidence>
<dbReference type="Gene3D" id="3.40.1360.10">
    <property type="match status" value="1"/>
</dbReference>
<dbReference type="Pfam" id="PF13148">
    <property type="entry name" value="DUF3987"/>
    <property type="match status" value="1"/>
</dbReference>
<sequence>MNADLKTELLERSNNGLDFFKIYFGDQLRWATKKRSKNLKNPFYRDKNGSLSIYEDDSGRWRFKDYGDSNFQGDCFNLYALEYSIDINTGFNDLLLKMKQVLEERKTKIDEELPNEINFEKSEIVKVDLHEVVMSDEANKFWQDYGITEKILKTNQVTQINGYTLTYKDGLSKYIWQGDMTFAYKMGSYYKIYRPTAERKYKFSYLGKHGQEHVFGWNYQTDSKLLFITGGEKDVMTLHSLGFQAICVGSEVATISRRLVKELYYDEYIVVVLYDLDETGRREATKLSREHLWQIANLSSIVEVKSDNNLKDVSDYIKNELSIDKLKVFLNQFDDKKLECNAVIENIQTEEVGEIDEIEDFVEQNEKQSYASIPKKVYENLPPLIQRITTPFKNQVQKDLLLAASLGVLSNLVEVSGVYRRNIVYPNLFIFITAPAGSGKGVMKWTRKLGNCLQNKYDQNYKNAKAEYEEDNKKGEKPKRQTVFQAANASVPAFIKQLFKNNSRSIVFETEADSLNGVMKNDDWGSFSDMLRRFFEFEDVSMLRVDEENSIEIENPRVSIVLSGTKDQLFKLMPSSQNGLYSRFLFMDFPRLREWGSSWESDESLDNYFNSLSTKVYNYFQKTKECNIKFRFTSTQQY</sequence>
<dbReference type="SUPFAM" id="SSF56731">
    <property type="entry name" value="DNA primase core"/>
    <property type="match status" value="1"/>
</dbReference>
<dbReference type="InterPro" id="IPR025048">
    <property type="entry name" value="DUF3987"/>
</dbReference>